<feature type="transmembrane region" description="Helical" evidence="1">
    <location>
        <begin position="86"/>
        <end position="109"/>
    </location>
</feature>
<feature type="transmembrane region" description="Helical" evidence="1">
    <location>
        <begin position="129"/>
        <end position="149"/>
    </location>
</feature>
<feature type="transmembrane region" description="Helical" evidence="1">
    <location>
        <begin position="195"/>
        <end position="218"/>
    </location>
</feature>
<dbReference type="HOGENOM" id="CLU_054199_0_0_11"/>
<dbReference type="Proteomes" id="UP000002791">
    <property type="component" value="Chromosome"/>
</dbReference>
<keyword evidence="1" id="KW-0812">Transmembrane</keyword>
<evidence type="ECO:0000313" key="2">
    <source>
        <dbReference type="EMBL" id="EHR59037.1"/>
    </source>
</evidence>
<organism evidence="2 3">
    <name type="scientific">Saccharomonospora cyanea NA-134</name>
    <dbReference type="NCBI Taxonomy" id="882082"/>
    <lineage>
        <taxon>Bacteria</taxon>
        <taxon>Bacillati</taxon>
        <taxon>Actinomycetota</taxon>
        <taxon>Actinomycetes</taxon>
        <taxon>Pseudonocardiales</taxon>
        <taxon>Pseudonocardiaceae</taxon>
        <taxon>Saccharomonospora</taxon>
    </lineage>
</organism>
<gene>
    <name evidence="2" type="ORF">SaccyDRAFT_0096</name>
</gene>
<sequence>MNPNSSPGPHRLRPVFGYVAVVGILPYLLLKLAWIAGVEIGVTEPGLMTTAVMRAANAFTAAMELVAIVVVLTLTHRWGLRVPAGLVVFPMWVGTGLLVPIVVSFPAIGADFLMVGSTNEGLADWVTPVVYTSFAWQGTVLVAAFALYARVRWPQAFSGAAGSRGVGPIGVTGAVLAFAVAVAEFRDVFAGGLRLANTVLGVVEALAALSAVVAVALLGARGPHRAVTVLLWTGSATLFASGFWSLFGWLAMSDEVHPLGWLLAATGCLAGLLLAFTFFSRVAVPGRDHSVPGVRPVPHTP</sequence>
<keyword evidence="1" id="KW-1133">Transmembrane helix</keyword>
<feature type="transmembrane region" description="Helical" evidence="1">
    <location>
        <begin position="55"/>
        <end position="74"/>
    </location>
</feature>
<feature type="transmembrane region" description="Helical" evidence="1">
    <location>
        <begin position="161"/>
        <end position="183"/>
    </location>
</feature>
<protein>
    <submittedName>
        <fullName evidence="2">Uncharacterized protein</fullName>
    </submittedName>
</protein>
<feature type="transmembrane region" description="Helical" evidence="1">
    <location>
        <begin position="230"/>
        <end position="252"/>
    </location>
</feature>
<evidence type="ECO:0000256" key="1">
    <source>
        <dbReference type="SAM" id="Phobius"/>
    </source>
</evidence>
<keyword evidence="1" id="KW-0472">Membrane</keyword>
<feature type="transmembrane region" description="Helical" evidence="1">
    <location>
        <begin position="15"/>
        <end position="35"/>
    </location>
</feature>
<reference evidence="2 3" key="1">
    <citation type="submission" date="2011-11" db="EMBL/GenBank/DDBJ databases">
        <title>The Noncontiguous Finished sequence of Saccharomonospora cyanea NA-134.</title>
        <authorList>
            <consortium name="US DOE Joint Genome Institute"/>
            <person name="Lucas S."/>
            <person name="Han J."/>
            <person name="Lapidus A."/>
            <person name="Cheng J.-F."/>
            <person name="Goodwin L."/>
            <person name="Pitluck S."/>
            <person name="Peters L."/>
            <person name="Ovchinnikova G."/>
            <person name="Lu M."/>
            <person name="Detter J.C."/>
            <person name="Han C."/>
            <person name="Tapia R."/>
            <person name="Land M."/>
            <person name="Hauser L."/>
            <person name="Kyrpides N."/>
            <person name="Ivanova N."/>
            <person name="Pagani I."/>
            <person name="Brambilla E.-M."/>
            <person name="Klenk H.-P."/>
            <person name="Woyke T."/>
        </authorList>
    </citation>
    <scope>NUCLEOTIDE SEQUENCE [LARGE SCALE GENOMIC DNA]</scope>
    <source>
        <strain evidence="2 3">NA-134</strain>
    </source>
</reference>
<name>H5XQJ1_9PSEU</name>
<dbReference type="STRING" id="882082.SaccyDRAFT_0096"/>
<proteinExistence type="predicted"/>
<dbReference type="AlphaFoldDB" id="H5XQJ1"/>
<dbReference type="EMBL" id="CM001440">
    <property type="protein sequence ID" value="EHR59037.1"/>
    <property type="molecule type" value="Genomic_DNA"/>
</dbReference>
<dbReference type="RefSeq" id="WP_005452584.1">
    <property type="nucleotide sequence ID" value="NZ_CM001440.1"/>
</dbReference>
<dbReference type="eggNOG" id="ENOG50336S8">
    <property type="taxonomic scope" value="Bacteria"/>
</dbReference>
<keyword evidence="3" id="KW-1185">Reference proteome</keyword>
<feature type="transmembrane region" description="Helical" evidence="1">
    <location>
        <begin position="258"/>
        <end position="279"/>
    </location>
</feature>
<dbReference type="OrthoDB" id="4964568at2"/>
<accession>H5XQJ1</accession>
<evidence type="ECO:0000313" key="3">
    <source>
        <dbReference type="Proteomes" id="UP000002791"/>
    </source>
</evidence>